<sequence>MVSSKMTWIVKFVIVSVLFCRIVLAEGDDLHDICKSIFSSDEEKEACKSACQEKHGYCMSCGQYWATGVCDLFKRCRCYINWEEFNQYLYWFERIRPVEVLKHKIIGLREGRD</sequence>
<dbReference type="KEGG" id="btab:109043114"/>
<evidence type="ECO:0000313" key="2">
    <source>
        <dbReference type="EMBL" id="CAH0382165.1"/>
    </source>
</evidence>
<keyword evidence="3" id="KW-1185">Reference proteome</keyword>
<keyword evidence="1" id="KW-0732">Signal</keyword>
<evidence type="ECO:0000313" key="3">
    <source>
        <dbReference type="Proteomes" id="UP001152759"/>
    </source>
</evidence>
<feature type="chain" id="PRO_5040365129" evidence="1">
    <location>
        <begin position="26"/>
        <end position="113"/>
    </location>
</feature>
<organism evidence="2 3">
    <name type="scientific">Bemisia tabaci</name>
    <name type="common">Sweetpotato whitefly</name>
    <name type="synonym">Aleurodes tabaci</name>
    <dbReference type="NCBI Taxonomy" id="7038"/>
    <lineage>
        <taxon>Eukaryota</taxon>
        <taxon>Metazoa</taxon>
        <taxon>Ecdysozoa</taxon>
        <taxon>Arthropoda</taxon>
        <taxon>Hexapoda</taxon>
        <taxon>Insecta</taxon>
        <taxon>Pterygota</taxon>
        <taxon>Neoptera</taxon>
        <taxon>Paraneoptera</taxon>
        <taxon>Hemiptera</taxon>
        <taxon>Sternorrhyncha</taxon>
        <taxon>Aleyrodoidea</taxon>
        <taxon>Aleyrodidae</taxon>
        <taxon>Aleyrodinae</taxon>
        <taxon>Bemisia</taxon>
    </lineage>
</organism>
<evidence type="ECO:0000256" key="1">
    <source>
        <dbReference type="SAM" id="SignalP"/>
    </source>
</evidence>
<accession>A0A9P0EZB6</accession>
<dbReference type="EMBL" id="OU963862">
    <property type="protein sequence ID" value="CAH0382165.1"/>
    <property type="molecule type" value="Genomic_DNA"/>
</dbReference>
<reference evidence="2" key="1">
    <citation type="submission" date="2021-12" db="EMBL/GenBank/DDBJ databases">
        <authorList>
            <person name="King R."/>
        </authorList>
    </citation>
    <scope>NUCLEOTIDE SEQUENCE</scope>
</reference>
<name>A0A9P0EZB6_BEMTA</name>
<dbReference type="AlphaFoldDB" id="A0A9P0EZB6"/>
<feature type="signal peptide" evidence="1">
    <location>
        <begin position="1"/>
        <end position="25"/>
    </location>
</feature>
<proteinExistence type="predicted"/>
<dbReference type="Proteomes" id="UP001152759">
    <property type="component" value="Chromosome 1"/>
</dbReference>
<protein>
    <submittedName>
        <fullName evidence="2">Uncharacterized protein</fullName>
    </submittedName>
</protein>
<gene>
    <name evidence="2" type="ORF">BEMITA_LOCUS1742</name>
</gene>